<evidence type="ECO:0000313" key="5">
    <source>
        <dbReference type="EMBL" id="KAK7206771.1"/>
    </source>
</evidence>
<accession>A0ABR1FA95</accession>
<feature type="domain" description="D-isomer specific 2-hydroxyacid dehydrogenase NAD-binding" evidence="4">
    <location>
        <begin position="123"/>
        <end position="298"/>
    </location>
</feature>
<evidence type="ECO:0000256" key="1">
    <source>
        <dbReference type="ARBA" id="ARBA00023002"/>
    </source>
</evidence>
<dbReference type="InterPro" id="IPR036291">
    <property type="entry name" value="NAD(P)-bd_dom_sf"/>
</dbReference>
<reference evidence="5 6" key="1">
    <citation type="submission" date="2024-03" db="EMBL/GenBank/DDBJ databases">
        <title>Genome-scale model development and genomic sequencing of the oleaginous clade Lipomyces.</title>
        <authorList>
            <consortium name="Lawrence Berkeley National Laboratory"/>
            <person name="Czajka J.J."/>
            <person name="Han Y."/>
            <person name="Kim J."/>
            <person name="Mondo S.J."/>
            <person name="Hofstad B.A."/>
            <person name="Robles A."/>
            <person name="Haridas S."/>
            <person name="Riley R."/>
            <person name="LaButti K."/>
            <person name="Pangilinan J."/>
            <person name="Andreopoulos W."/>
            <person name="Lipzen A."/>
            <person name="Yan J."/>
            <person name="Wang M."/>
            <person name="Ng V."/>
            <person name="Grigoriev I.V."/>
            <person name="Spatafora J.W."/>
            <person name="Magnuson J.K."/>
            <person name="Baker S.E."/>
            <person name="Pomraning K.R."/>
        </authorList>
    </citation>
    <scope>NUCLEOTIDE SEQUENCE [LARGE SCALE GENOMIC DNA]</scope>
    <source>
        <strain evidence="5 6">Phaff 52-87</strain>
    </source>
</reference>
<dbReference type="InterPro" id="IPR006139">
    <property type="entry name" value="D-isomer_2_OHA_DH_cat_dom"/>
</dbReference>
<dbReference type="Pfam" id="PF00389">
    <property type="entry name" value="2-Hacid_dh"/>
    <property type="match status" value="1"/>
</dbReference>
<dbReference type="Gene3D" id="3.40.50.720">
    <property type="entry name" value="NAD(P)-binding Rossmann-like Domain"/>
    <property type="match status" value="2"/>
</dbReference>
<dbReference type="InterPro" id="IPR029753">
    <property type="entry name" value="D-isomer_DH_CS"/>
</dbReference>
<keyword evidence="1 2" id="KW-0560">Oxidoreductase</keyword>
<evidence type="ECO:0000313" key="6">
    <source>
        <dbReference type="Proteomes" id="UP001498771"/>
    </source>
</evidence>
<dbReference type="SUPFAM" id="SSF52283">
    <property type="entry name" value="Formate/glycerate dehydrogenase catalytic domain-like"/>
    <property type="match status" value="1"/>
</dbReference>
<dbReference type="PANTHER" id="PTHR10996:SF129">
    <property type="entry name" value="2-HYDROXYACID DEHYDROGENASE C1773.17C-RELATED"/>
    <property type="match status" value="1"/>
</dbReference>
<dbReference type="Pfam" id="PF02826">
    <property type="entry name" value="2-Hacid_dh_C"/>
    <property type="match status" value="1"/>
</dbReference>
<comment type="similarity">
    <text evidence="2">Belongs to the D-isomer specific 2-hydroxyacid dehydrogenase family.</text>
</comment>
<dbReference type="SUPFAM" id="SSF51735">
    <property type="entry name" value="NAD(P)-binding Rossmann-fold domains"/>
    <property type="match status" value="1"/>
</dbReference>
<dbReference type="InterPro" id="IPR050223">
    <property type="entry name" value="D-isomer_2-hydroxyacid_DH"/>
</dbReference>
<protein>
    <submittedName>
        <fullName evidence="5">D-isomer specific 2-hydroxyacid dehydrogenase</fullName>
    </submittedName>
</protein>
<evidence type="ECO:0000256" key="2">
    <source>
        <dbReference type="RuleBase" id="RU003719"/>
    </source>
</evidence>
<dbReference type="PROSITE" id="PS00671">
    <property type="entry name" value="D_2_HYDROXYACID_DH_3"/>
    <property type="match status" value="1"/>
</dbReference>
<dbReference type="GeneID" id="90037590"/>
<feature type="domain" description="D-isomer specific 2-hydroxyacid dehydrogenase catalytic" evidence="3">
    <location>
        <begin position="19"/>
        <end position="329"/>
    </location>
</feature>
<gene>
    <name evidence="5" type="ORF">BZA70DRAFT_275034</name>
</gene>
<sequence length="331" mass="36547">MSVRRRILAIGKPRFALSEMAYLEANYDVDYVLPTTREATKSAIASVCKASPTPYDACFWLFGWTHYRPFDEDLLAPVMPCPMFAGGGAGYDAVDVKWITSHGALYTNTPGTPTIGTADMHVFLVLAALRGTTLAEKTAREGRWRDGLGLMDDPQGKVLGIVGMGDIGREVARKLKVFDMDIAYYNRRQLPADVEEKLGAKYYSSLDELLKKCDVLSINCPLTPETKNMISDREFALMKDGSYFVNTARGAIVDEEALIRALESGKISRAGLDVFATEPNINEYFRKSDRVTIQPHYGGFSVGTVKFGEKLVLGNIRSFLESGKPLTPVTL</sequence>
<organism evidence="5 6">
    <name type="scientific">Myxozyma melibiosi</name>
    <dbReference type="NCBI Taxonomy" id="54550"/>
    <lineage>
        <taxon>Eukaryota</taxon>
        <taxon>Fungi</taxon>
        <taxon>Dikarya</taxon>
        <taxon>Ascomycota</taxon>
        <taxon>Saccharomycotina</taxon>
        <taxon>Lipomycetes</taxon>
        <taxon>Lipomycetales</taxon>
        <taxon>Lipomycetaceae</taxon>
        <taxon>Myxozyma</taxon>
    </lineage>
</organism>
<dbReference type="EMBL" id="JBBJBU010000002">
    <property type="protein sequence ID" value="KAK7206771.1"/>
    <property type="molecule type" value="Genomic_DNA"/>
</dbReference>
<proteinExistence type="inferred from homology"/>
<dbReference type="Proteomes" id="UP001498771">
    <property type="component" value="Unassembled WGS sequence"/>
</dbReference>
<dbReference type="CDD" id="cd12168">
    <property type="entry name" value="Mand_dh_like"/>
    <property type="match status" value="1"/>
</dbReference>
<dbReference type="RefSeq" id="XP_064769804.1">
    <property type="nucleotide sequence ID" value="XM_064912078.1"/>
</dbReference>
<comment type="caution">
    <text evidence="5">The sequence shown here is derived from an EMBL/GenBank/DDBJ whole genome shotgun (WGS) entry which is preliminary data.</text>
</comment>
<evidence type="ECO:0000259" key="4">
    <source>
        <dbReference type="Pfam" id="PF02826"/>
    </source>
</evidence>
<keyword evidence="6" id="KW-1185">Reference proteome</keyword>
<evidence type="ECO:0000259" key="3">
    <source>
        <dbReference type="Pfam" id="PF00389"/>
    </source>
</evidence>
<dbReference type="PROSITE" id="PS00670">
    <property type="entry name" value="D_2_HYDROXYACID_DH_2"/>
    <property type="match status" value="1"/>
</dbReference>
<dbReference type="InterPro" id="IPR006140">
    <property type="entry name" value="D-isomer_DH_NAD-bd"/>
</dbReference>
<name>A0ABR1FA95_9ASCO</name>
<dbReference type="PANTHER" id="PTHR10996">
    <property type="entry name" value="2-HYDROXYACID DEHYDROGENASE-RELATED"/>
    <property type="match status" value="1"/>
</dbReference>